<keyword evidence="2" id="KW-1185">Reference proteome</keyword>
<name>A0A517MNZ3_9BACT</name>
<dbReference type="Pfam" id="PF14099">
    <property type="entry name" value="Polysacc_lyase"/>
    <property type="match status" value="1"/>
</dbReference>
<dbReference type="Gene3D" id="2.60.120.200">
    <property type="match status" value="1"/>
</dbReference>
<dbReference type="EMBL" id="CP036262">
    <property type="protein sequence ID" value="QDS96603.1"/>
    <property type="molecule type" value="Genomic_DNA"/>
</dbReference>
<evidence type="ECO:0008006" key="3">
    <source>
        <dbReference type="Google" id="ProtNLM"/>
    </source>
</evidence>
<accession>A0A517MNZ3</accession>
<organism evidence="1 2">
    <name type="scientific">Roseimaritima multifibrata</name>
    <dbReference type="NCBI Taxonomy" id="1930274"/>
    <lineage>
        <taxon>Bacteria</taxon>
        <taxon>Pseudomonadati</taxon>
        <taxon>Planctomycetota</taxon>
        <taxon>Planctomycetia</taxon>
        <taxon>Pirellulales</taxon>
        <taxon>Pirellulaceae</taxon>
        <taxon>Roseimaritima</taxon>
    </lineage>
</organism>
<gene>
    <name evidence="1" type="ORF">FF011L_54150</name>
</gene>
<evidence type="ECO:0000313" key="2">
    <source>
        <dbReference type="Proteomes" id="UP000320672"/>
    </source>
</evidence>
<reference evidence="1 2" key="1">
    <citation type="submission" date="2019-02" db="EMBL/GenBank/DDBJ databases">
        <title>Deep-cultivation of Planctomycetes and their phenomic and genomic characterization uncovers novel biology.</title>
        <authorList>
            <person name="Wiegand S."/>
            <person name="Jogler M."/>
            <person name="Boedeker C."/>
            <person name="Pinto D."/>
            <person name="Vollmers J."/>
            <person name="Rivas-Marin E."/>
            <person name="Kohn T."/>
            <person name="Peeters S.H."/>
            <person name="Heuer A."/>
            <person name="Rast P."/>
            <person name="Oberbeckmann S."/>
            <person name="Bunk B."/>
            <person name="Jeske O."/>
            <person name="Meyerdierks A."/>
            <person name="Storesund J.E."/>
            <person name="Kallscheuer N."/>
            <person name="Luecker S."/>
            <person name="Lage O.M."/>
            <person name="Pohl T."/>
            <person name="Merkel B.J."/>
            <person name="Hornburger P."/>
            <person name="Mueller R.-W."/>
            <person name="Bruemmer F."/>
            <person name="Labrenz M."/>
            <person name="Spormann A.M."/>
            <person name="Op den Camp H."/>
            <person name="Overmann J."/>
            <person name="Amann R."/>
            <person name="Jetten M.S.M."/>
            <person name="Mascher T."/>
            <person name="Medema M.H."/>
            <person name="Devos D.P."/>
            <person name="Kaster A.-K."/>
            <person name="Ovreas L."/>
            <person name="Rohde M."/>
            <person name="Galperin M.Y."/>
            <person name="Jogler C."/>
        </authorList>
    </citation>
    <scope>NUCLEOTIDE SEQUENCE [LARGE SCALE GENOMIC DNA]</scope>
    <source>
        <strain evidence="1 2">FF011L</strain>
    </source>
</reference>
<dbReference type="KEGG" id="rml:FF011L_54150"/>
<dbReference type="InterPro" id="IPR025975">
    <property type="entry name" value="Polysacc_lyase"/>
</dbReference>
<dbReference type="OrthoDB" id="5855525at2"/>
<evidence type="ECO:0000313" key="1">
    <source>
        <dbReference type="EMBL" id="QDS96603.1"/>
    </source>
</evidence>
<dbReference type="AlphaFoldDB" id="A0A517MNZ3"/>
<proteinExistence type="predicted"/>
<protein>
    <recommendedName>
        <fullName evidence="3">Polysaccharide lyase</fullName>
    </recommendedName>
</protein>
<sequence length="270" mass="29998">MNANTANLTVMAPARRIVFTHLAILNLFLCGCSERGGRDEEVGFLRAIMPESLVGMSSVDVATRDSLAVIGEGDSQHLGLRVFPAMPKQHGGIRAEVSVDFPFKDGDCVTYRWRFMVAEDFVSDAPENRWWLIGQWHDQPNRAIGESWEDFDSLSPPVSLSIGEVDSQLVVGLNYGLTADGNVQQQIGPTPITKGTWHTIETRISWTEGMSGQAEVFVDESEVPVLIASGPNMNNGYQHYLKVGMYRHPDIDTENWIYIDDLEIALDETP</sequence>
<dbReference type="Proteomes" id="UP000320672">
    <property type="component" value="Chromosome"/>
</dbReference>
<dbReference type="RefSeq" id="WP_145354721.1">
    <property type="nucleotide sequence ID" value="NZ_CP036262.1"/>
</dbReference>